<reference evidence="8 9" key="3">
    <citation type="journal article" date="2013" name="Rice">
        <title>Improvement of the Oryza sativa Nipponbare reference genome using next generation sequence and optical map data.</title>
        <authorList>
            <person name="Kawahara Y."/>
            <person name="de la Bastide M."/>
            <person name="Hamilton J.P."/>
            <person name="Kanamori H."/>
            <person name="McCombie W.R."/>
            <person name="Ouyang S."/>
            <person name="Schwartz D.C."/>
            <person name="Tanaka T."/>
            <person name="Wu J."/>
            <person name="Zhou S."/>
            <person name="Childs K.L."/>
            <person name="Davidson R.M."/>
            <person name="Lin H."/>
            <person name="Quesada-Ocampo L."/>
            <person name="Vaillancourt B."/>
            <person name="Sakai H."/>
            <person name="Lee S.S."/>
            <person name="Kim J."/>
            <person name="Numa H."/>
            <person name="Itoh T."/>
            <person name="Buell C.R."/>
            <person name="Matsumoto T."/>
        </authorList>
    </citation>
    <scope>NUCLEOTIDE SEQUENCE [LARGE SCALE GENOMIC DNA]</scope>
    <source>
        <strain evidence="9">cv. Nipponbare</strain>
    </source>
</reference>
<dbReference type="PANTHER" id="PTHR24298:SF911">
    <property type="entry name" value="OS10G0515400 PROTEIN"/>
    <property type="match status" value="1"/>
</dbReference>
<dbReference type="Proteomes" id="UP000059680">
    <property type="component" value="Chromosome 6"/>
</dbReference>
<dbReference type="PRINTS" id="PR00385">
    <property type="entry name" value="P450"/>
</dbReference>
<keyword evidence="4" id="KW-1133">Transmembrane helix</keyword>
<comment type="subcellular location">
    <subcellularLocation>
        <location evidence="1">Membrane</location>
        <topology evidence="1">Single-pass membrane protein</topology>
    </subcellularLocation>
</comment>
<organism evidence="8 9">
    <name type="scientific">Oryza sativa subsp. japonica</name>
    <name type="common">Rice</name>
    <dbReference type="NCBI Taxonomy" id="39947"/>
    <lineage>
        <taxon>Eukaryota</taxon>
        <taxon>Viridiplantae</taxon>
        <taxon>Streptophyta</taxon>
        <taxon>Embryophyta</taxon>
        <taxon>Tracheophyta</taxon>
        <taxon>Spermatophyta</taxon>
        <taxon>Magnoliopsida</taxon>
        <taxon>Liliopsida</taxon>
        <taxon>Poales</taxon>
        <taxon>Poaceae</taxon>
        <taxon>BOP clade</taxon>
        <taxon>Oryzoideae</taxon>
        <taxon>Oryzeae</taxon>
        <taxon>Oryzinae</taxon>
        <taxon>Oryza</taxon>
        <taxon>Oryza sativa</taxon>
    </lineage>
</organism>
<dbReference type="InterPro" id="IPR001128">
    <property type="entry name" value="Cyt_P450"/>
</dbReference>
<keyword evidence="6" id="KW-0349">Heme</keyword>
<proteinExistence type="predicted"/>
<dbReference type="FunFam" id="1.10.630.10:FF:000151">
    <property type="entry name" value="Cytochrome P450-like"/>
    <property type="match status" value="1"/>
</dbReference>
<feature type="binding site" description="axial binding residue" evidence="6">
    <location>
        <position position="436"/>
    </location>
    <ligand>
        <name>heme</name>
        <dbReference type="ChEBI" id="CHEBI:30413"/>
    </ligand>
    <ligandPart>
        <name>Fe</name>
        <dbReference type="ChEBI" id="CHEBI:18248"/>
    </ligandPart>
</feature>
<dbReference type="InterPro" id="IPR002401">
    <property type="entry name" value="Cyt_P450_E_grp-I"/>
</dbReference>
<dbReference type="Gramene" id="Os06t0632300-00">
    <property type="protein sequence ID" value="Os06t0632300-00"/>
    <property type="gene ID" value="Os06g0632300"/>
</dbReference>
<dbReference type="PaxDb" id="39947-A0A0N7KMG3"/>
<evidence type="ECO:0000256" key="5">
    <source>
        <dbReference type="ARBA" id="ARBA00023136"/>
    </source>
</evidence>
<dbReference type="STRING" id="39947.A0A0N7KMG3"/>
<evidence type="ECO:0000256" key="1">
    <source>
        <dbReference type="ARBA" id="ARBA00004167"/>
    </source>
</evidence>
<dbReference type="Gene3D" id="1.10.630.10">
    <property type="entry name" value="Cytochrome P450"/>
    <property type="match status" value="1"/>
</dbReference>
<feature type="non-terminal residue" evidence="8">
    <location>
        <position position="1"/>
    </location>
</feature>
<reference evidence="8 9" key="2">
    <citation type="journal article" date="2013" name="Plant Cell Physiol.">
        <title>Rice Annotation Project Database (RAP-DB): an integrative and interactive database for rice genomics.</title>
        <authorList>
            <person name="Sakai H."/>
            <person name="Lee S.S."/>
            <person name="Tanaka T."/>
            <person name="Numa H."/>
            <person name="Kim J."/>
            <person name="Kawahara Y."/>
            <person name="Wakimoto H."/>
            <person name="Yang C.C."/>
            <person name="Iwamoto M."/>
            <person name="Abe T."/>
            <person name="Yamada Y."/>
            <person name="Muto A."/>
            <person name="Inokuchi H."/>
            <person name="Ikemura T."/>
            <person name="Matsumoto T."/>
            <person name="Sasaki T."/>
            <person name="Itoh T."/>
        </authorList>
    </citation>
    <scope>NUCLEOTIDE SEQUENCE [LARGE SCALE GENOMIC DNA]</scope>
    <source>
        <strain evidence="9">cv. Nipponbare</strain>
    </source>
</reference>
<keyword evidence="9" id="KW-1185">Reference proteome</keyword>
<dbReference type="InterPro" id="IPR036396">
    <property type="entry name" value="Cyt_P450_sf"/>
</dbReference>
<evidence type="ECO:0000256" key="4">
    <source>
        <dbReference type="ARBA" id="ARBA00022989"/>
    </source>
</evidence>
<gene>
    <name evidence="8" type="ordered locus">Os06g0632300</name>
    <name evidence="8" type="ORF">OSNPB_060632300</name>
</gene>
<dbReference type="SMR" id="A0A0N7KMG3"/>
<evidence type="ECO:0000256" key="6">
    <source>
        <dbReference type="PIRSR" id="PIRSR602401-1"/>
    </source>
</evidence>
<keyword evidence="3 6" id="KW-0479">Metal-binding</keyword>
<evidence type="ECO:0000313" key="8">
    <source>
        <dbReference type="EMBL" id="BAS98737.1"/>
    </source>
</evidence>
<dbReference type="SUPFAM" id="SSF48264">
    <property type="entry name" value="Cytochrome P450"/>
    <property type="match status" value="1"/>
</dbReference>
<keyword evidence="5" id="KW-0472">Membrane</keyword>
<reference evidence="9" key="1">
    <citation type="journal article" date="2005" name="Nature">
        <title>The map-based sequence of the rice genome.</title>
        <authorList>
            <consortium name="International rice genome sequencing project (IRGSP)"/>
            <person name="Matsumoto T."/>
            <person name="Wu J."/>
            <person name="Kanamori H."/>
            <person name="Katayose Y."/>
            <person name="Fujisawa M."/>
            <person name="Namiki N."/>
            <person name="Mizuno H."/>
            <person name="Yamamoto K."/>
            <person name="Antonio B.A."/>
            <person name="Baba T."/>
            <person name="Sakata K."/>
            <person name="Nagamura Y."/>
            <person name="Aoki H."/>
            <person name="Arikawa K."/>
            <person name="Arita K."/>
            <person name="Bito T."/>
            <person name="Chiden Y."/>
            <person name="Fujitsuka N."/>
            <person name="Fukunaka R."/>
            <person name="Hamada M."/>
            <person name="Harada C."/>
            <person name="Hayashi A."/>
            <person name="Hijishita S."/>
            <person name="Honda M."/>
            <person name="Hosokawa S."/>
            <person name="Ichikawa Y."/>
            <person name="Idonuma A."/>
            <person name="Iijima M."/>
            <person name="Ikeda M."/>
            <person name="Ikeno M."/>
            <person name="Ito K."/>
            <person name="Ito S."/>
            <person name="Ito T."/>
            <person name="Ito Y."/>
            <person name="Ito Y."/>
            <person name="Iwabuchi A."/>
            <person name="Kamiya K."/>
            <person name="Karasawa W."/>
            <person name="Kurita K."/>
            <person name="Katagiri S."/>
            <person name="Kikuta A."/>
            <person name="Kobayashi H."/>
            <person name="Kobayashi N."/>
            <person name="Machita K."/>
            <person name="Maehara T."/>
            <person name="Masukawa M."/>
            <person name="Mizubayashi T."/>
            <person name="Mukai Y."/>
            <person name="Nagasaki H."/>
            <person name="Nagata Y."/>
            <person name="Naito S."/>
            <person name="Nakashima M."/>
            <person name="Nakama Y."/>
            <person name="Nakamichi Y."/>
            <person name="Nakamura M."/>
            <person name="Meguro A."/>
            <person name="Negishi M."/>
            <person name="Ohta I."/>
            <person name="Ohta T."/>
            <person name="Okamoto M."/>
            <person name="Ono N."/>
            <person name="Saji S."/>
            <person name="Sakaguchi M."/>
            <person name="Sakai K."/>
            <person name="Shibata M."/>
            <person name="Shimokawa T."/>
            <person name="Song J."/>
            <person name="Takazaki Y."/>
            <person name="Terasawa K."/>
            <person name="Tsugane M."/>
            <person name="Tsuji K."/>
            <person name="Ueda S."/>
            <person name="Waki K."/>
            <person name="Yamagata H."/>
            <person name="Yamamoto M."/>
            <person name="Yamamoto S."/>
            <person name="Yamane H."/>
            <person name="Yoshiki S."/>
            <person name="Yoshihara R."/>
            <person name="Yukawa K."/>
            <person name="Zhong H."/>
            <person name="Yano M."/>
            <person name="Yuan Q."/>
            <person name="Ouyang S."/>
            <person name="Liu J."/>
            <person name="Jones K.M."/>
            <person name="Gansberger K."/>
            <person name="Moffat K."/>
            <person name="Hill J."/>
            <person name="Bera J."/>
            <person name="Fadrosh D."/>
            <person name="Jin S."/>
            <person name="Johri S."/>
            <person name="Kim M."/>
            <person name="Overton L."/>
            <person name="Reardon M."/>
            <person name="Tsitrin T."/>
            <person name="Vuong H."/>
            <person name="Weaver B."/>
            <person name="Ciecko A."/>
            <person name="Tallon L."/>
            <person name="Jackson J."/>
            <person name="Pai G."/>
            <person name="Aken S.V."/>
            <person name="Utterback T."/>
            <person name="Reidmuller S."/>
            <person name="Feldblyum T."/>
            <person name="Hsiao J."/>
            <person name="Zismann V."/>
            <person name="Iobst S."/>
            <person name="de Vazeille A.R."/>
            <person name="Buell C.R."/>
            <person name="Ying K."/>
            <person name="Li Y."/>
            <person name="Lu T."/>
            <person name="Huang Y."/>
            <person name="Zhao Q."/>
            <person name="Feng Q."/>
            <person name="Zhang L."/>
            <person name="Zhu J."/>
            <person name="Weng Q."/>
            <person name="Mu J."/>
            <person name="Lu Y."/>
            <person name="Fan D."/>
            <person name="Liu Y."/>
            <person name="Guan J."/>
            <person name="Zhang Y."/>
            <person name="Yu S."/>
            <person name="Liu X."/>
            <person name="Zhang Y."/>
            <person name="Hong G."/>
            <person name="Han B."/>
            <person name="Choisne N."/>
            <person name="Demange N."/>
            <person name="Orjeda G."/>
            <person name="Samain S."/>
            <person name="Cattolico L."/>
            <person name="Pelletier E."/>
            <person name="Couloux A."/>
            <person name="Segurens B."/>
            <person name="Wincker P."/>
            <person name="D'Hont A."/>
            <person name="Scarpelli C."/>
            <person name="Weissenbach J."/>
            <person name="Salanoubat M."/>
            <person name="Quetier F."/>
            <person name="Yu Y."/>
            <person name="Kim H.R."/>
            <person name="Rambo T."/>
            <person name="Currie J."/>
            <person name="Collura K."/>
            <person name="Luo M."/>
            <person name="Yang T."/>
            <person name="Ammiraju J.S.S."/>
            <person name="Engler F."/>
            <person name="Soderlund C."/>
            <person name="Wing R.A."/>
            <person name="Palmer L.E."/>
            <person name="de la Bastide M."/>
            <person name="Spiegel L."/>
            <person name="Nascimento L."/>
            <person name="Zutavern T."/>
            <person name="O'Shaughnessy A."/>
            <person name="Dike S."/>
            <person name="Dedhia N."/>
            <person name="Preston R."/>
            <person name="Balija V."/>
            <person name="McCombie W.R."/>
            <person name="Chow T."/>
            <person name="Chen H."/>
            <person name="Chung M."/>
            <person name="Chen C."/>
            <person name="Shaw J."/>
            <person name="Wu H."/>
            <person name="Hsiao K."/>
            <person name="Chao Y."/>
            <person name="Chu M."/>
            <person name="Cheng C."/>
            <person name="Hour A."/>
            <person name="Lee P."/>
            <person name="Lin S."/>
            <person name="Lin Y."/>
            <person name="Liou J."/>
            <person name="Liu S."/>
            <person name="Hsing Y."/>
            <person name="Raghuvanshi S."/>
            <person name="Mohanty A."/>
            <person name="Bharti A.K."/>
            <person name="Gaur A."/>
            <person name="Gupta V."/>
            <person name="Kumar D."/>
            <person name="Ravi V."/>
            <person name="Vij S."/>
            <person name="Kapur A."/>
            <person name="Khurana P."/>
            <person name="Khurana P."/>
            <person name="Khurana J.P."/>
            <person name="Tyagi A.K."/>
            <person name="Gaikwad K."/>
            <person name="Singh A."/>
            <person name="Dalal V."/>
            <person name="Srivastava S."/>
            <person name="Dixit A."/>
            <person name="Pal A.K."/>
            <person name="Ghazi I.A."/>
            <person name="Yadav M."/>
            <person name="Pandit A."/>
            <person name="Bhargava A."/>
            <person name="Sureshbabu K."/>
            <person name="Batra K."/>
            <person name="Sharma T.R."/>
            <person name="Mohapatra T."/>
            <person name="Singh N.K."/>
            <person name="Messing J."/>
            <person name="Nelson A.B."/>
            <person name="Fuks G."/>
            <person name="Kavchok S."/>
            <person name="Keizer G."/>
            <person name="Linton E."/>
            <person name="Llaca V."/>
            <person name="Song R."/>
            <person name="Tanyolac B."/>
            <person name="Young S."/>
            <person name="Ho-Il K."/>
            <person name="Hahn J.H."/>
            <person name="Sangsakoo G."/>
            <person name="Vanavichit A."/>
            <person name="de Mattos Luiz.A.T."/>
            <person name="Zimmer P.D."/>
            <person name="Malone G."/>
            <person name="Dellagostin O."/>
            <person name="de Oliveira A.C."/>
            <person name="Bevan M."/>
            <person name="Bancroft I."/>
            <person name="Minx P."/>
            <person name="Cordum H."/>
            <person name="Wilson R."/>
            <person name="Cheng Z."/>
            <person name="Jin W."/>
            <person name="Jiang J."/>
            <person name="Leong S.A."/>
            <person name="Iwama H."/>
            <person name="Gojobori T."/>
            <person name="Itoh T."/>
            <person name="Niimura Y."/>
            <person name="Fujii Y."/>
            <person name="Habara T."/>
            <person name="Sakai H."/>
            <person name="Sato Y."/>
            <person name="Wilson G."/>
            <person name="Kumar K."/>
            <person name="McCouch S."/>
            <person name="Juretic N."/>
            <person name="Hoen D."/>
            <person name="Wright S."/>
            <person name="Bruskiewich R."/>
            <person name="Bureau T."/>
            <person name="Miyao A."/>
            <person name="Hirochika H."/>
            <person name="Nishikawa T."/>
            <person name="Kadowaki K."/>
            <person name="Sugiura M."/>
            <person name="Burr B."/>
            <person name="Sasaki T."/>
        </authorList>
    </citation>
    <scope>NUCLEOTIDE SEQUENCE [LARGE SCALE GENOMIC DNA]</scope>
    <source>
        <strain evidence="9">cv. Nipponbare</strain>
    </source>
</reference>
<feature type="region of interest" description="Disordered" evidence="7">
    <location>
        <begin position="232"/>
        <end position="263"/>
    </location>
</feature>
<evidence type="ECO:0000256" key="3">
    <source>
        <dbReference type="ARBA" id="ARBA00022723"/>
    </source>
</evidence>
<dbReference type="InParanoid" id="A0A0N7KMG3"/>
<name>A0A0N7KMG3_ORYSJ</name>
<dbReference type="Pfam" id="PF00067">
    <property type="entry name" value="p450"/>
    <property type="match status" value="1"/>
</dbReference>
<dbReference type="GO" id="GO:0020037">
    <property type="term" value="F:heme binding"/>
    <property type="evidence" value="ECO:0007669"/>
    <property type="project" value="InterPro"/>
</dbReference>
<dbReference type="EMBL" id="AP014962">
    <property type="protein sequence ID" value="BAS98737.1"/>
    <property type="molecule type" value="Genomic_DNA"/>
</dbReference>
<protein>
    <submittedName>
        <fullName evidence="8">Os06g0632300 protein</fullName>
    </submittedName>
</protein>
<feature type="compositionally biased region" description="Low complexity" evidence="7">
    <location>
        <begin position="110"/>
        <end position="120"/>
    </location>
</feature>
<dbReference type="GO" id="GO:0016020">
    <property type="term" value="C:membrane"/>
    <property type="evidence" value="ECO:0000318"/>
    <property type="project" value="GO_Central"/>
</dbReference>
<dbReference type="AlphaFoldDB" id="A0A0N7KMG3"/>
<dbReference type="InterPro" id="IPR051103">
    <property type="entry name" value="Plant_metabolite_P450s"/>
</dbReference>
<dbReference type="GO" id="GO:0016709">
    <property type="term" value="F:oxidoreductase activity, acting on paired donors, with incorporation or reduction of molecular oxygen, NAD(P)H as one donor, and incorporation of one atom of oxygen"/>
    <property type="evidence" value="ECO:0000318"/>
    <property type="project" value="GO_Central"/>
</dbReference>
<dbReference type="FunCoup" id="A0A0N7KMG3">
    <property type="interactions" value="346"/>
</dbReference>
<evidence type="ECO:0000256" key="2">
    <source>
        <dbReference type="ARBA" id="ARBA00022692"/>
    </source>
</evidence>
<dbReference type="eggNOG" id="KOG0156">
    <property type="taxonomic scope" value="Eukaryota"/>
</dbReference>
<dbReference type="GO" id="GO:0005506">
    <property type="term" value="F:iron ion binding"/>
    <property type="evidence" value="ECO:0007669"/>
    <property type="project" value="InterPro"/>
</dbReference>
<keyword evidence="2" id="KW-0812">Transmembrane</keyword>
<comment type="cofactor">
    <cofactor evidence="6">
        <name>heme</name>
        <dbReference type="ChEBI" id="CHEBI:30413"/>
    </cofactor>
</comment>
<evidence type="ECO:0000256" key="7">
    <source>
        <dbReference type="SAM" id="MobiDB-lite"/>
    </source>
</evidence>
<keyword evidence="6" id="KW-0408">Iron</keyword>
<evidence type="ECO:0000313" key="9">
    <source>
        <dbReference type="Proteomes" id="UP000059680"/>
    </source>
</evidence>
<sequence>SSAALSAWAPSRLWRACSSRAASRRNRLSASRCAAASASSRARPRSVSTSSRRRSADSSSAQAASCAASVASRVATAASRPARSFSFVSRARARSSSAVARASRASSRCRDAASISAARPRPADRRAGPGGVPRSWLVPSIARGVGPERRVRGLVVGGLGSRRRLGRSRVGGLAGRLACARRLLLPDGLPGPAESGLLPSGLLSLANPDGLLGSLLGFPEAVCGFSPVSFPPPGLRGRPGGRRSGGSGRGKSRGAGDAAGEWKRSARAAARPLPLHSPVEIIKLCSEFLNADTDTTSTTLWWIMAKLVKNPSIQSNIHDKITAKTGDEKVEVSEENVHGMPYLRAVVLEGLRKHPPGHFVLPQKAMEDMEVGGYLIPKGATVNFMVAEISRDEQEWAKPMEFIPKRFLPDGDSEGVDVTGSKGIRMMPFGVKRRICVGLNFAMHHLEYFVANMVREFK</sequence>
<accession>A0A0N7KMG3</accession>
<dbReference type="PANTHER" id="PTHR24298">
    <property type="entry name" value="FLAVONOID 3'-MONOOXYGENASE-RELATED"/>
    <property type="match status" value="1"/>
</dbReference>
<feature type="region of interest" description="Disordered" evidence="7">
    <location>
        <begin position="22"/>
        <end position="62"/>
    </location>
</feature>
<feature type="compositionally biased region" description="Low complexity" evidence="7">
    <location>
        <begin position="28"/>
        <end position="50"/>
    </location>
</feature>
<dbReference type="PRINTS" id="PR00463">
    <property type="entry name" value="EP450I"/>
</dbReference>
<feature type="region of interest" description="Disordered" evidence="7">
    <location>
        <begin position="110"/>
        <end position="131"/>
    </location>
</feature>